<evidence type="ECO:0000256" key="9">
    <source>
        <dbReference type="ARBA" id="ARBA00022989"/>
    </source>
</evidence>
<dbReference type="Pfam" id="PF07714">
    <property type="entry name" value="PK_Tyr_Ser-Thr"/>
    <property type="match status" value="1"/>
</dbReference>
<dbReference type="FunFam" id="1.10.510.10:FF:001512">
    <property type="entry name" value="Receptor tyrosine-protein kinase erbB-2"/>
    <property type="match status" value="1"/>
</dbReference>
<feature type="transmembrane region" description="Helical" evidence="15">
    <location>
        <begin position="82"/>
        <end position="102"/>
    </location>
</feature>
<dbReference type="InterPro" id="IPR001245">
    <property type="entry name" value="Ser-Thr/Tyr_kinase_cat_dom"/>
</dbReference>
<gene>
    <name evidence="17" type="ORF">CAOG_005321</name>
</gene>
<dbReference type="PANTHER" id="PTHR24416">
    <property type="entry name" value="TYROSINE-PROTEIN KINASE RECEPTOR"/>
    <property type="match status" value="1"/>
</dbReference>
<dbReference type="RefSeq" id="XP_004347006.1">
    <property type="nucleotide sequence ID" value="XM_004346956.2"/>
</dbReference>
<feature type="compositionally biased region" description="Low complexity" evidence="14">
    <location>
        <begin position="60"/>
        <end position="69"/>
    </location>
</feature>
<dbReference type="GO" id="GO:0012505">
    <property type="term" value="C:endomembrane system"/>
    <property type="evidence" value="ECO:0007669"/>
    <property type="project" value="UniProtKB-SubCell"/>
</dbReference>
<keyword evidence="4 15" id="KW-0812">Transmembrane</keyword>
<dbReference type="Proteomes" id="UP000008743">
    <property type="component" value="Unassembled WGS sequence"/>
</dbReference>
<dbReference type="InterPro" id="IPR000719">
    <property type="entry name" value="Prot_kinase_dom"/>
</dbReference>
<dbReference type="PROSITE" id="PS50011">
    <property type="entry name" value="PROTEIN_KINASE_DOM"/>
    <property type="match status" value="1"/>
</dbReference>
<dbReference type="GO" id="GO:0005886">
    <property type="term" value="C:plasma membrane"/>
    <property type="evidence" value="ECO:0007669"/>
    <property type="project" value="TreeGrafter"/>
</dbReference>
<dbReference type="SUPFAM" id="SSF56112">
    <property type="entry name" value="Protein kinase-like (PK-like)"/>
    <property type="match status" value="1"/>
</dbReference>
<dbReference type="InterPro" id="IPR050122">
    <property type="entry name" value="RTK"/>
</dbReference>
<evidence type="ECO:0000256" key="2">
    <source>
        <dbReference type="ARBA" id="ARBA00004308"/>
    </source>
</evidence>
<name>A0A0D2WT34_CAPO3</name>
<evidence type="ECO:0000256" key="13">
    <source>
        <dbReference type="ARBA" id="ARBA00023180"/>
    </source>
</evidence>
<dbReference type="InterPro" id="IPR008266">
    <property type="entry name" value="Tyr_kinase_AS"/>
</dbReference>
<dbReference type="CDD" id="cd00192">
    <property type="entry name" value="PTKc"/>
    <property type="match status" value="1"/>
</dbReference>
<dbReference type="GO" id="GO:0051897">
    <property type="term" value="P:positive regulation of phosphatidylinositol 3-kinase/protein kinase B signal transduction"/>
    <property type="evidence" value="ECO:0007669"/>
    <property type="project" value="TreeGrafter"/>
</dbReference>
<dbReference type="PROSITE" id="PS00109">
    <property type="entry name" value="PROTEIN_KINASE_TYR"/>
    <property type="match status" value="1"/>
</dbReference>
<evidence type="ECO:0000259" key="16">
    <source>
        <dbReference type="PROSITE" id="PS50011"/>
    </source>
</evidence>
<keyword evidence="10 15" id="KW-0472">Membrane</keyword>
<keyword evidence="7 17" id="KW-0418">Kinase</keyword>
<evidence type="ECO:0000313" key="17">
    <source>
        <dbReference type="EMBL" id="KJE94723.1"/>
    </source>
</evidence>
<evidence type="ECO:0000256" key="3">
    <source>
        <dbReference type="ARBA" id="ARBA00022679"/>
    </source>
</evidence>
<dbReference type="InParanoid" id="A0A0D2WT34"/>
<evidence type="ECO:0000256" key="10">
    <source>
        <dbReference type="ARBA" id="ARBA00023136"/>
    </source>
</evidence>
<feature type="transmembrane region" description="Helical" evidence="15">
    <location>
        <begin position="12"/>
        <end position="31"/>
    </location>
</feature>
<feature type="region of interest" description="Disordered" evidence="14">
    <location>
        <begin position="36"/>
        <end position="69"/>
    </location>
</feature>
<evidence type="ECO:0000256" key="5">
    <source>
        <dbReference type="ARBA" id="ARBA00022729"/>
    </source>
</evidence>
<dbReference type="GO" id="GO:0007169">
    <property type="term" value="P:cell surface receptor protein tyrosine kinase signaling pathway"/>
    <property type="evidence" value="ECO:0007669"/>
    <property type="project" value="TreeGrafter"/>
</dbReference>
<reference evidence="18" key="1">
    <citation type="submission" date="2011-02" db="EMBL/GenBank/DDBJ databases">
        <title>The Genome Sequence of Capsaspora owczarzaki ATCC 30864.</title>
        <authorList>
            <person name="Russ C."/>
            <person name="Cuomo C."/>
            <person name="Burger G."/>
            <person name="Gray M.W."/>
            <person name="Holland P.W.H."/>
            <person name="King N."/>
            <person name="Lang F.B.F."/>
            <person name="Roger A.J."/>
            <person name="Ruiz-Trillo I."/>
            <person name="Young S.K."/>
            <person name="Zeng Q."/>
            <person name="Gargeya S."/>
            <person name="Alvarado L."/>
            <person name="Berlin A."/>
            <person name="Chapman S.B."/>
            <person name="Chen Z."/>
            <person name="Freedman E."/>
            <person name="Gellesch M."/>
            <person name="Goldberg J."/>
            <person name="Griggs A."/>
            <person name="Gujja S."/>
            <person name="Heilman E."/>
            <person name="Heiman D."/>
            <person name="Howarth C."/>
            <person name="Mehta T."/>
            <person name="Neiman D."/>
            <person name="Pearson M."/>
            <person name="Roberts A."/>
            <person name="Saif S."/>
            <person name="Shea T."/>
            <person name="Shenoy N."/>
            <person name="Sisk P."/>
            <person name="Stolte C."/>
            <person name="Sykes S."/>
            <person name="White J."/>
            <person name="Yandava C."/>
            <person name="Haas B."/>
            <person name="Nusbaum C."/>
            <person name="Birren B."/>
        </authorList>
    </citation>
    <scope>NUCLEOTIDE SEQUENCE</scope>
    <source>
        <strain evidence="18">ATCC 30864</strain>
    </source>
</reference>
<organism evidence="17 18">
    <name type="scientific">Capsaspora owczarzaki (strain ATCC 30864)</name>
    <dbReference type="NCBI Taxonomy" id="595528"/>
    <lineage>
        <taxon>Eukaryota</taxon>
        <taxon>Filasterea</taxon>
        <taxon>Capsaspora</taxon>
    </lineage>
</organism>
<evidence type="ECO:0000256" key="11">
    <source>
        <dbReference type="ARBA" id="ARBA00023137"/>
    </source>
</evidence>
<dbReference type="STRING" id="595528.A0A0D2WT34"/>
<proteinExistence type="predicted"/>
<keyword evidence="6" id="KW-0547">Nucleotide-binding</keyword>
<protein>
    <submittedName>
        <fullName evidence="17">TKL protein kinase</fullName>
    </submittedName>
</protein>
<dbReference type="GO" id="GO:0043235">
    <property type="term" value="C:receptor complex"/>
    <property type="evidence" value="ECO:0007669"/>
    <property type="project" value="TreeGrafter"/>
</dbReference>
<evidence type="ECO:0000256" key="12">
    <source>
        <dbReference type="ARBA" id="ARBA00023170"/>
    </source>
</evidence>
<dbReference type="OMA" id="EEANMMA"/>
<keyword evidence="18" id="KW-1185">Reference proteome</keyword>
<dbReference type="Gene3D" id="1.10.510.10">
    <property type="entry name" value="Transferase(Phosphotransferase) domain 1"/>
    <property type="match status" value="1"/>
</dbReference>
<feature type="region of interest" description="Disordered" evidence="14">
    <location>
        <begin position="107"/>
        <end position="147"/>
    </location>
</feature>
<comment type="subcellular location">
    <subcellularLocation>
        <location evidence="2">Endomembrane system</location>
    </subcellularLocation>
    <subcellularLocation>
        <location evidence="1">Membrane</location>
        <topology evidence="1">Single-pass membrane protein</topology>
    </subcellularLocation>
</comment>
<evidence type="ECO:0000256" key="7">
    <source>
        <dbReference type="ARBA" id="ARBA00022777"/>
    </source>
</evidence>
<evidence type="ECO:0000256" key="14">
    <source>
        <dbReference type="SAM" id="MobiDB-lite"/>
    </source>
</evidence>
<dbReference type="GO" id="GO:0005524">
    <property type="term" value="F:ATP binding"/>
    <property type="evidence" value="ECO:0007669"/>
    <property type="project" value="UniProtKB-KW"/>
</dbReference>
<keyword evidence="11" id="KW-0829">Tyrosine-protein kinase</keyword>
<dbReference type="InterPro" id="IPR011009">
    <property type="entry name" value="Kinase-like_dom_sf"/>
</dbReference>
<feature type="domain" description="Protein kinase" evidence="16">
    <location>
        <begin position="223"/>
        <end position="495"/>
    </location>
</feature>
<keyword evidence="9 15" id="KW-1133">Transmembrane helix</keyword>
<sequence>MTLRLGARSSAAAARCCGLVLEWGLAAVLFAPDGSNARPVIPDDDQRDQRPHHAPLDSTSGSPGLSPLSSAVREAATGMTGAGWLGLVTAVLVCVALLAVCLESSRRKRNNRTSDSERHLRSPDMRESAQSSSSSSSSSGSTNGRRSRLAYSDLTAQVESARKSAASTSTDAVATAAAAAAVVAATAGSNSKSTDAATALPVPVFLAGAGLIDGEAQTLRRAIELDATLGQGSFGIVQKAFIKRMAVPEHARHLLKPTDDRLPVAIKLLKNDGEATTRNDFIEEANMMAQFRHPNIVLMVAGLLEERPFQIVLEFIAYGDLRSVLVKSRRARIPWTVTEFSHVLAQIASAMEYLGSIRFLHCDLAARNCLVGPNLQVKLSDFGLSRELLDEKNYHRNETKGRLPVKWLAIEALRYRKFTTMSDVWAFGVVAWEVYTYGLVPYGQKRGPEVLAELERGKRLVLPAECPEVIANIVYQCWRDIPEERPDFAALHHVFAISSAMHHIRDMGRTVFSNVAIGKNDE</sequence>
<evidence type="ECO:0000313" key="18">
    <source>
        <dbReference type="Proteomes" id="UP000008743"/>
    </source>
</evidence>
<keyword evidence="13" id="KW-0325">Glycoprotein</keyword>
<dbReference type="OrthoDB" id="535945at2759"/>
<evidence type="ECO:0000256" key="1">
    <source>
        <dbReference type="ARBA" id="ARBA00004167"/>
    </source>
</evidence>
<dbReference type="PRINTS" id="PR00109">
    <property type="entry name" value="TYRKINASE"/>
</dbReference>
<evidence type="ECO:0000256" key="6">
    <source>
        <dbReference type="ARBA" id="ARBA00022741"/>
    </source>
</evidence>
<dbReference type="EMBL" id="KE346367">
    <property type="protein sequence ID" value="KJE94723.1"/>
    <property type="molecule type" value="Genomic_DNA"/>
</dbReference>
<keyword evidence="8" id="KW-0067">ATP-binding</keyword>
<dbReference type="PhylomeDB" id="A0A0D2WT34"/>
<dbReference type="PANTHER" id="PTHR24416:SF349">
    <property type="entry name" value="TYROSINE-PROTEIN KINASE RYK"/>
    <property type="match status" value="1"/>
</dbReference>
<evidence type="ECO:0000256" key="8">
    <source>
        <dbReference type="ARBA" id="ARBA00022840"/>
    </source>
</evidence>
<dbReference type="GO" id="GO:0004714">
    <property type="term" value="F:transmembrane receptor protein tyrosine kinase activity"/>
    <property type="evidence" value="ECO:0007669"/>
    <property type="project" value="TreeGrafter"/>
</dbReference>
<keyword evidence="5" id="KW-0732">Signal</keyword>
<evidence type="ECO:0000256" key="4">
    <source>
        <dbReference type="ARBA" id="ARBA00022692"/>
    </source>
</evidence>
<dbReference type="GO" id="GO:0048468">
    <property type="term" value="P:cell development"/>
    <property type="evidence" value="ECO:0007669"/>
    <property type="project" value="UniProtKB-ARBA"/>
</dbReference>
<keyword evidence="12" id="KW-0675">Receptor</keyword>
<dbReference type="eggNOG" id="KOG4278">
    <property type="taxonomic scope" value="Eukaryota"/>
</dbReference>
<evidence type="ECO:0000256" key="15">
    <source>
        <dbReference type="SAM" id="Phobius"/>
    </source>
</evidence>
<dbReference type="GO" id="GO:0050793">
    <property type="term" value="P:regulation of developmental process"/>
    <property type="evidence" value="ECO:0007669"/>
    <property type="project" value="UniProtKB-ARBA"/>
</dbReference>
<keyword evidence="3" id="KW-0808">Transferase</keyword>
<feature type="compositionally biased region" description="Low complexity" evidence="14">
    <location>
        <begin position="131"/>
        <end position="141"/>
    </location>
</feature>
<feature type="compositionally biased region" description="Basic and acidic residues" evidence="14">
    <location>
        <begin position="112"/>
        <end position="127"/>
    </location>
</feature>
<accession>A0A0D2WT34</accession>
<dbReference type="AlphaFoldDB" id="A0A0D2WT34"/>